<dbReference type="PANTHER" id="PTHR46796">
    <property type="entry name" value="HTH-TYPE TRANSCRIPTIONAL ACTIVATOR RHAS-RELATED"/>
    <property type="match status" value="1"/>
</dbReference>
<dbReference type="AlphaFoldDB" id="M8ECH3"/>
<dbReference type="SUPFAM" id="SSF46689">
    <property type="entry name" value="Homeodomain-like"/>
    <property type="match status" value="2"/>
</dbReference>
<keyword evidence="6" id="KW-1185">Reference proteome</keyword>
<evidence type="ECO:0000256" key="1">
    <source>
        <dbReference type="ARBA" id="ARBA00023015"/>
    </source>
</evidence>
<dbReference type="RefSeq" id="WP_003388064.1">
    <property type="nucleotide sequence ID" value="NZ_APBN01000003.1"/>
</dbReference>
<dbReference type="InterPro" id="IPR020449">
    <property type="entry name" value="Tscrpt_reg_AraC-type_HTH"/>
</dbReference>
<dbReference type="PROSITE" id="PS01124">
    <property type="entry name" value="HTH_ARAC_FAMILY_2"/>
    <property type="match status" value="1"/>
</dbReference>
<dbReference type="Proteomes" id="UP000012081">
    <property type="component" value="Unassembled WGS sequence"/>
</dbReference>
<name>M8ECH3_9BACL</name>
<dbReference type="PATRIC" id="fig|1300222.3.peg.2146"/>
<dbReference type="PROSITE" id="PS00041">
    <property type="entry name" value="HTH_ARAC_FAMILY_1"/>
    <property type="match status" value="1"/>
</dbReference>
<sequence>MTDHHNESHTETVTQVIGAMQNQMDDSSTTLNKLAKIAMYSPFHFDRMFRSVTGVPPRQFLAALRIDRAKEYLATSDLPITEIGQRVGYSSFGTFSTRFAKLVGISPQKFRQHMDVCKERVRKHYENKREAVCPPSPSVGISGSVWAPDSFDGLICIGLFAKPIPMGTPKACTMVFQSGSFWLPPVADGTYYLLAAAFTWDEPLMEYFLPRNNLRGKAAGAIRVKEGQFFGDTRIFLRPPKAYDPPVLVSLPLLITRFLDEAERLPDDGNRQEAIGAI</sequence>
<evidence type="ECO:0000313" key="5">
    <source>
        <dbReference type="EMBL" id="EMT53175.1"/>
    </source>
</evidence>
<keyword evidence="2" id="KW-0238">DNA-binding</keyword>
<dbReference type="STRING" id="1300222.I532_10367"/>
<dbReference type="Gene3D" id="1.10.10.60">
    <property type="entry name" value="Homeodomain-like"/>
    <property type="match status" value="2"/>
</dbReference>
<dbReference type="InterPro" id="IPR018060">
    <property type="entry name" value="HTH_AraC"/>
</dbReference>
<dbReference type="InterPro" id="IPR050204">
    <property type="entry name" value="AraC_XylS_family_regulators"/>
</dbReference>
<proteinExistence type="predicted"/>
<dbReference type="Pfam" id="PF12833">
    <property type="entry name" value="HTH_18"/>
    <property type="match status" value="1"/>
</dbReference>
<dbReference type="GO" id="GO:0003700">
    <property type="term" value="F:DNA-binding transcription factor activity"/>
    <property type="evidence" value="ECO:0007669"/>
    <property type="project" value="InterPro"/>
</dbReference>
<evidence type="ECO:0000256" key="2">
    <source>
        <dbReference type="ARBA" id="ARBA00023125"/>
    </source>
</evidence>
<dbReference type="SMART" id="SM00342">
    <property type="entry name" value="HTH_ARAC"/>
    <property type="match status" value="1"/>
</dbReference>
<keyword evidence="1" id="KW-0805">Transcription regulation</keyword>
<organism evidence="5 6">
    <name type="scientific">Brevibacillus borstelensis AK1</name>
    <dbReference type="NCBI Taxonomy" id="1300222"/>
    <lineage>
        <taxon>Bacteria</taxon>
        <taxon>Bacillati</taxon>
        <taxon>Bacillota</taxon>
        <taxon>Bacilli</taxon>
        <taxon>Bacillales</taxon>
        <taxon>Paenibacillaceae</taxon>
        <taxon>Brevibacillus</taxon>
    </lineage>
</organism>
<reference evidence="5 6" key="1">
    <citation type="submission" date="2013-03" db="EMBL/GenBank/DDBJ databases">
        <title>Assembly of a new bacterial strain Brevibacillus borstelensis AK1.</title>
        <authorList>
            <person name="Rajan I."/>
            <person name="PoliReddy D."/>
            <person name="Sugumar T."/>
            <person name="Rathinam K."/>
            <person name="Alqarawi S."/>
            <person name="Khalil A.B."/>
            <person name="Sivakumar N."/>
        </authorList>
    </citation>
    <scope>NUCLEOTIDE SEQUENCE [LARGE SCALE GENOMIC DNA]</scope>
    <source>
        <strain evidence="5 6">AK1</strain>
    </source>
</reference>
<dbReference type="InterPro" id="IPR009057">
    <property type="entry name" value="Homeodomain-like_sf"/>
</dbReference>
<accession>M8ECH3</accession>
<evidence type="ECO:0000259" key="4">
    <source>
        <dbReference type="PROSITE" id="PS01124"/>
    </source>
</evidence>
<dbReference type="GO" id="GO:0043565">
    <property type="term" value="F:sequence-specific DNA binding"/>
    <property type="evidence" value="ECO:0007669"/>
    <property type="project" value="InterPro"/>
</dbReference>
<dbReference type="PRINTS" id="PR00032">
    <property type="entry name" value="HTHARAC"/>
</dbReference>
<keyword evidence="3" id="KW-0804">Transcription</keyword>
<comment type="caution">
    <text evidence="5">The sequence shown here is derived from an EMBL/GenBank/DDBJ whole genome shotgun (WGS) entry which is preliminary data.</text>
</comment>
<dbReference type="EMBL" id="APBN01000003">
    <property type="protein sequence ID" value="EMT53175.1"/>
    <property type="molecule type" value="Genomic_DNA"/>
</dbReference>
<protein>
    <submittedName>
        <fullName evidence="5">AraC family transcriptional regulator</fullName>
    </submittedName>
</protein>
<dbReference type="InterPro" id="IPR018062">
    <property type="entry name" value="HTH_AraC-typ_CS"/>
</dbReference>
<evidence type="ECO:0000313" key="6">
    <source>
        <dbReference type="Proteomes" id="UP000012081"/>
    </source>
</evidence>
<feature type="domain" description="HTH araC/xylS-type" evidence="4">
    <location>
        <begin position="14"/>
        <end position="113"/>
    </location>
</feature>
<dbReference type="OrthoDB" id="9816344at2"/>
<evidence type="ECO:0000256" key="3">
    <source>
        <dbReference type="ARBA" id="ARBA00023163"/>
    </source>
</evidence>
<gene>
    <name evidence="5" type="ORF">I532_10367</name>
</gene>